<dbReference type="SUPFAM" id="SSF53098">
    <property type="entry name" value="Ribonuclease H-like"/>
    <property type="match status" value="1"/>
</dbReference>
<dbReference type="InterPro" id="IPR036397">
    <property type="entry name" value="RNaseH_sf"/>
</dbReference>
<accession>A0A0G4GRH6</accession>
<reference evidence="3" key="1">
    <citation type="submission" date="2014-11" db="EMBL/GenBank/DDBJ databases">
        <authorList>
            <person name="Otto D Thomas"/>
            <person name="Naeem Raeece"/>
        </authorList>
    </citation>
    <scope>NUCLEOTIDE SEQUENCE</scope>
</reference>
<feature type="compositionally biased region" description="Low complexity" evidence="1">
    <location>
        <begin position="333"/>
        <end position="347"/>
    </location>
</feature>
<proteinExistence type="predicted"/>
<dbReference type="InterPro" id="IPR012337">
    <property type="entry name" value="RNaseH-like_sf"/>
</dbReference>
<dbReference type="InterPro" id="IPR001584">
    <property type="entry name" value="Integrase_cat-core"/>
</dbReference>
<dbReference type="VEuPathDB" id="CryptoDB:Cvel_23072"/>
<feature type="region of interest" description="Disordered" evidence="1">
    <location>
        <begin position="288"/>
        <end position="362"/>
    </location>
</feature>
<protein>
    <recommendedName>
        <fullName evidence="2">Integrase catalytic domain-containing protein</fullName>
    </recommendedName>
</protein>
<feature type="domain" description="Integrase catalytic" evidence="2">
    <location>
        <begin position="142"/>
        <end position="317"/>
    </location>
</feature>
<dbReference type="Gene3D" id="3.30.420.10">
    <property type="entry name" value="Ribonuclease H-like superfamily/Ribonuclease H"/>
    <property type="match status" value="1"/>
</dbReference>
<dbReference type="PANTHER" id="PTHR11439">
    <property type="entry name" value="GAG-POL-RELATED RETROTRANSPOSON"/>
    <property type="match status" value="1"/>
</dbReference>
<sequence length="1075" mass="117200">MSQTDGLPPPPPPGDGIEGENVRSAAPAPPPSASFDFCKEEAEMIDAAAAEMSTTSSLFQYEWKLTFKQTKCCIIFTPAELYRLMNLMHCDCGHGGLREVVAQLLHYFSVDFPLCRLRSFVAVVLSACLVCPQVKGPVRFSIPGVPFTRGGHVGARLHLDSQFLGSSDSEHTHQLSVVEDCHNFGLTCRYHGHPKSHEVVTFLETVWVPRFGIPQEIRYDQGSEFAGAPLIEFCEKHGIRLTFSPSGYKDGNSIVERWHRDVLASVRSILLERAENAHFYEIEATDPSFIPQNTTASPHQLRPTAVPPPAEMTSTTTPSPTPPSSSVAGVIDSSASVPVLSSSSSCSGAENPFSPSPSPLSVPLGPLEPGTMIVGRSPEAGLLWVGEIRRVLPGLHDSNTIKYEVHAWGTYQRCVLSRQQWAPGYYSSGGAYITYDTRAKKREAELVELSHDKVVASGFEMDSCRGGRGFRLPSSVCSALSSGVQGCSFGQYPGAFERDPAVASAVAFLSSVETSVHAATTHQPVSLKHLSSSEKELVCFANRKEDEGWLTREVYQRRIISEVPADVPRVPLMRVRTSKLKDDGSRGFKTRTVILGNRVSRDGLVVTTHLCPPDAVRCVLQLALDACKRRGVPLSLQKADIIQAYLQAPLPADRSPLAAIPPSDHPDHGQYLWVLQKAVYGLPDAGRVFEDFLASKLTELEWTTSLFPGVWFLHDKDGELRGIVATYVDDLLILGIGEDAASLVDPLKDFITCGDYTELTEGRFVGVQFEVTTDGVFTHQTDYISSLSLPPEHIGSSFKPADKLLPVGSTHEDDVSPPLDSRGASLFRTLLGQVGYVANCTRPDVALAHSYLSRFMVAPTERTFRLLLQTLRYLRTNPSLGIHIHASDSPDELTGVMHGDASFGNAASPHSQSAWILFINGFPLMYKSHRQPRVARSTTRAEFLALEDALDAAIYFATCMQPFYKSIRIGIGCDAVNVLSLLLSGAPSSAERALLPLVKELKDRACVIPVLAATDLADDHHVGVFKVPTEMNISDVLTKALDLGPLTRRMRKSPVASPVFGAEIVSSLPPLVLRE</sequence>
<gene>
    <name evidence="3" type="ORF">Cvel_23072</name>
</gene>
<evidence type="ECO:0000259" key="2">
    <source>
        <dbReference type="PROSITE" id="PS50994"/>
    </source>
</evidence>
<dbReference type="PhylomeDB" id="A0A0G4GRH6"/>
<dbReference type="PROSITE" id="PS50994">
    <property type="entry name" value="INTEGRASE"/>
    <property type="match status" value="1"/>
</dbReference>
<dbReference type="InterPro" id="IPR013103">
    <property type="entry name" value="RVT_2"/>
</dbReference>
<name>A0A0G4GRH6_9ALVE</name>
<dbReference type="AlphaFoldDB" id="A0A0G4GRH6"/>
<evidence type="ECO:0000256" key="1">
    <source>
        <dbReference type="SAM" id="MobiDB-lite"/>
    </source>
</evidence>
<dbReference type="GO" id="GO:0015074">
    <property type="term" value="P:DNA integration"/>
    <property type="evidence" value="ECO:0007669"/>
    <property type="project" value="InterPro"/>
</dbReference>
<dbReference type="Pfam" id="PF07727">
    <property type="entry name" value="RVT_2"/>
    <property type="match status" value="1"/>
</dbReference>
<feature type="region of interest" description="Disordered" evidence="1">
    <location>
        <begin position="1"/>
        <end position="30"/>
    </location>
</feature>
<evidence type="ECO:0000313" key="3">
    <source>
        <dbReference type="EMBL" id="CEM33164.1"/>
    </source>
</evidence>
<dbReference type="PANTHER" id="PTHR11439:SF467">
    <property type="entry name" value="INTEGRASE CATALYTIC DOMAIN-CONTAINING PROTEIN"/>
    <property type="match status" value="1"/>
</dbReference>
<dbReference type="Pfam" id="PF00665">
    <property type="entry name" value="rve"/>
    <property type="match status" value="1"/>
</dbReference>
<organism evidence="3">
    <name type="scientific">Chromera velia CCMP2878</name>
    <dbReference type="NCBI Taxonomy" id="1169474"/>
    <lineage>
        <taxon>Eukaryota</taxon>
        <taxon>Sar</taxon>
        <taxon>Alveolata</taxon>
        <taxon>Colpodellida</taxon>
        <taxon>Chromeraceae</taxon>
        <taxon>Chromera</taxon>
    </lineage>
</organism>
<dbReference type="EMBL" id="CDMZ01001476">
    <property type="protein sequence ID" value="CEM33164.1"/>
    <property type="molecule type" value="Genomic_DNA"/>
</dbReference>
<dbReference type="GO" id="GO:0003676">
    <property type="term" value="F:nucleic acid binding"/>
    <property type="evidence" value="ECO:0007669"/>
    <property type="project" value="InterPro"/>
</dbReference>